<proteinExistence type="inferred from homology"/>
<evidence type="ECO:0000313" key="4">
    <source>
        <dbReference type="EMBL" id="ANG65787.1"/>
    </source>
</evidence>
<dbReference type="PANTHER" id="PTHR34295">
    <property type="entry name" value="BIOTIN TRANSPORTER BIOY"/>
    <property type="match status" value="1"/>
</dbReference>
<dbReference type="Pfam" id="PF02632">
    <property type="entry name" value="BioY"/>
    <property type="match status" value="1"/>
</dbReference>
<dbReference type="RefSeq" id="WP_021828491.1">
    <property type="nucleotide sequence ID" value="NZ_CP015840.1"/>
</dbReference>
<gene>
    <name evidence="4" type="ORF">M787_000390</name>
</gene>
<dbReference type="Proteomes" id="UP000019147">
    <property type="component" value="Chromosome"/>
</dbReference>
<dbReference type="KEGG" id="cgz:M787_000390"/>
<keyword evidence="2" id="KW-0813">Transport</keyword>
<dbReference type="PIRSF" id="PIRSF016661">
    <property type="entry name" value="BioY"/>
    <property type="match status" value="1"/>
</dbReference>
<dbReference type="InterPro" id="IPR003784">
    <property type="entry name" value="BioY"/>
</dbReference>
<dbReference type="GeneID" id="81477761"/>
<organism evidence="4 5">
    <name type="scientific">Chlamydia gallinacea 08-1274/3</name>
    <dbReference type="NCBI Taxonomy" id="1143323"/>
    <lineage>
        <taxon>Bacteria</taxon>
        <taxon>Pseudomonadati</taxon>
        <taxon>Chlamydiota</taxon>
        <taxon>Chlamydiia</taxon>
        <taxon>Chlamydiales</taxon>
        <taxon>Chlamydiaceae</taxon>
        <taxon>Chlamydia/Chlamydophila group</taxon>
        <taxon>Chlamydia</taxon>
    </lineage>
</organism>
<comment type="similarity">
    <text evidence="1 2">Belongs to the BioY family.</text>
</comment>
<dbReference type="STRING" id="1143323.M787_000390"/>
<keyword evidence="3" id="KW-1133">Transmembrane helix</keyword>
<dbReference type="eggNOG" id="COG1268">
    <property type="taxonomic scope" value="Bacteria"/>
</dbReference>
<feature type="transmembrane region" description="Helical" evidence="3">
    <location>
        <begin position="51"/>
        <end position="74"/>
    </location>
</feature>
<evidence type="ECO:0000256" key="2">
    <source>
        <dbReference type="PIRNR" id="PIRNR016661"/>
    </source>
</evidence>
<keyword evidence="2 3" id="KW-0472">Membrane</keyword>
<reference evidence="4 5" key="1">
    <citation type="journal article" date="2014" name="Syst. Appl. Microbiol.">
        <title>Evidence for the existence of two new members of the family Chlamydiaceae and proposal of Chlamydia avium sp. nov. and Chlamydia gallinacea sp. nov.</title>
        <authorList>
            <person name="Sachse K."/>
            <person name="Laroucau K."/>
            <person name="Riege K."/>
            <person name="Wehner S."/>
            <person name="Dilcher M."/>
            <person name="Creasy H.H."/>
            <person name="Weidmann M."/>
            <person name="Myers G."/>
            <person name="Vorimore F."/>
            <person name="Vicari N."/>
            <person name="Magnino S."/>
            <person name="Liebler-Tenorio E."/>
            <person name="Ruettger A."/>
            <person name="Bavoil P.M."/>
            <person name="Hufert F.T."/>
            <person name="Rossello-Mora R."/>
            <person name="Marz M."/>
        </authorList>
    </citation>
    <scope>NUCLEOTIDE SEQUENCE [LARGE SCALE GENOMIC DNA]</scope>
    <source>
        <strain evidence="4 5">08-1274/3</strain>
    </source>
</reference>
<dbReference type="GO" id="GO:0005886">
    <property type="term" value="C:plasma membrane"/>
    <property type="evidence" value="ECO:0007669"/>
    <property type="project" value="UniProtKB-SubCell"/>
</dbReference>
<keyword evidence="2" id="KW-1003">Cell membrane</keyword>
<dbReference type="AlphaFoldDB" id="A0A173DY05"/>
<dbReference type="Gene3D" id="1.10.1760.20">
    <property type="match status" value="1"/>
</dbReference>
<protein>
    <recommendedName>
        <fullName evidence="2">Biotin transporter</fullName>
    </recommendedName>
</protein>
<comment type="subcellular location">
    <subcellularLocation>
        <location evidence="2">Cell membrane</location>
        <topology evidence="2">Multi-pass membrane protein</topology>
    </subcellularLocation>
</comment>
<feature type="transmembrane region" description="Helical" evidence="3">
    <location>
        <begin position="125"/>
        <end position="149"/>
    </location>
</feature>
<dbReference type="OrthoDB" id="9803495at2"/>
<keyword evidence="3" id="KW-0812">Transmembrane</keyword>
<evidence type="ECO:0000256" key="3">
    <source>
        <dbReference type="SAM" id="Phobius"/>
    </source>
</evidence>
<evidence type="ECO:0000256" key="1">
    <source>
        <dbReference type="ARBA" id="ARBA00010692"/>
    </source>
</evidence>
<evidence type="ECO:0000313" key="5">
    <source>
        <dbReference type="Proteomes" id="UP000019147"/>
    </source>
</evidence>
<accession>A0A173DY05</accession>
<dbReference type="EMBL" id="CP015840">
    <property type="protein sequence ID" value="ANG65787.1"/>
    <property type="molecule type" value="Genomic_DNA"/>
</dbReference>
<feature type="transmembrane region" description="Helical" evidence="3">
    <location>
        <begin position="19"/>
        <end position="39"/>
    </location>
</feature>
<feature type="transmembrane region" description="Helical" evidence="3">
    <location>
        <begin position="86"/>
        <end position="113"/>
    </location>
</feature>
<dbReference type="GO" id="GO:0015225">
    <property type="term" value="F:biotin transmembrane transporter activity"/>
    <property type="evidence" value="ECO:0007669"/>
    <property type="project" value="UniProtKB-UniRule"/>
</dbReference>
<name>A0A173DY05_9CHLA</name>
<dbReference type="PANTHER" id="PTHR34295:SF1">
    <property type="entry name" value="BIOTIN TRANSPORTER BIOY"/>
    <property type="match status" value="1"/>
</dbReference>
<sequence length="194" mass="20812">MGCCLEQKFLVAERFKHSLLYMFEGALFLTLLAKITVTLPFTPVPITFQTLGIYCLGVLTSPIVAVGSVLTYFLGGLVLPVFCNSYWGIASFFGPTAGYLYAFPLAVACISSLHHRYGNSNFKLAIILCIGASIILVCGTLGLACYFYLTGATPTLSIAQGLKLGALPFIPGELIKILLVIQGKHVVGFFKKAG</sequence>